<proteinExistence type="inferred from homology"/>
<sequence length="212" mass="22955">MKLQLALDDITLEDAVSLVRTVRDYIDIIEIGTPFVIEYGMEAVRVMKKEFPEKEILADLKIMDAGDYEAEEALKAGADYVTVLGVTDILTVKGCIDAANRYGKQVVVDMICVENMPKKIAQMEEIQAHIVAVHVGADQQAAGREPLEDLKLMKECVKAAGVSVAGGINGKTISDYTALRPDIVIVGSGITHALDPVAEARKIYEAVHGGEQ</sequence>
<dbReference type="NCBIfam" id="TIGR03128">
    <property type="entry name" value="RuMP_HxlA"/>
    <property type="match status" value="1"/>
</dbReference>
<protein>
    <recommendedName>
        <fullName evidence="4">3-hexulose-6-phosphate synthase</fullName>
        <ecNumber evidence="4">4.1.2.43</ecNumber>
    </recommendedName>
</protein>
<dbReference type="PANTHER" id="PTHR35039">
    <property type="entry name" value="3-KETO-L-GULONATE-6-PHOSPHATE DECARBOXYLASE SGBH-RELATED"/>
    <property type="match status" value="1"/>
</dbReference>
<dbReference type="EC" id="4.1.2.43" evidence="4"/>
<dbReference type="Pfam" id="PF00215">
    <property type="entry name" value="OMPdecase"/>
    <property type="match status" value="1"/>
</dbReference>
<dbReference type="UniPathway" id="UPA00294">
    <property type="reaction ID" value="UER00434"/>
</dbReference>
<dbReference type="AlphaFoldDB" id="A0A099I4N8"/>
<dbReference type="CDD" id="cd04726">
    <property type="entry name" value="KGPDC_HPS"/>
    <property type="match status" value="1"/>
</dbReference>
<dbReference type="GO" id="GO:0033982">
    <property type="term" value="F:3-dehydro-L-gulonate-6-phosphate decarboxylase activity"/>
    <property type="evidence" value="ECO:0007669"/>
    <property type="project" value="TreeGrafter"/>
</dbReference>
<dbReference type="InterPro" id="IPR013785">
    <property type="entry name" value="Aldolase_TIM"/>
</dbReference>
<keyword evidence="5" id="KW-0456">Lyase</keyword>
<evidence type="ECO:0000256" key="4">
    <source>
        <dbReference type="ARBA" id="ARBA00012890"/>
    </source>
</evidence>
<dbReference type="Proteomes" id="UP000030008">
    <property type="component" value="Unassembled WGS sequence"/>
</dbReference>
<dbReference type="PANTHER" id="PTHR35039:SF3">
    <property type="entry name" value="3-KETO-L-GULONATE-6-PHOSPHATE DECARBOXYLASE SGBH-RELATED"/>
    <property type="match status" value="1"/>
</dbReference>
<evidence type="ECO:0000313" key="9">
    <source>
        <dbReference type="Proteomes" id="UP000030008"/>
    </source>
</evidence>
<dbReference type="GO" id="GO:0019854">
    <property type="term" value="P:L-ascorbic acid catabolic process"/>
    <property type="evidence" value="ECO:0007669"/>
    <property type="project" value="TreeGrafter"/>
</dbReference>
<comment type="similarity">
    <text evidence="3">Belongs to the HPS/KGPDC family. HPS subfamily.</text>
</comment>
<dbReference type="GO" id="GO:0043801">
    <property type="term" value="F:hexulose-6-phosphate synthase activity"/>
    <property type="evidence" value="ECO:0007669"/>
    <property type="project" value="UniProtKB-EC"/>
</dbReference>
<comment type="catalytic activity">
    <reaction evidence="1">
        <text>D-ribulose 5-phosphate + formaldehyde = D-arabino-hex-3-ulose 6-phosphate</text>
        <dbReference type="Rhea" id="RHEA:25201"/>
        <dbReference type="ChEBI" id="CHEBI:16842"/>
        <dbReference type="ChEBI" id="CHEBI:58121"/>
        <dbReference type="ChEBI" id="CHEBI:58542"/>
        <dbReference type="EC" id="4.1.2.43"/>
    </reaction>
</comment>
<evidence type="ECO:0000256" key="3">
    <source>
        <dbReference type="ARBA" id="ARBA00006350"/>
    </source>
</evidence>
<dbReference type="SUPFAM" id="SSF51366">
    <property type="entry name" value="Ribulose-phoshate binding barrel"/>
    <property type="match status" value="1"/>
</dbReference>
<dbReference type="SMART" id="SM00934">
    <property type="entry name" value="OMPdecase"/>
    <property type="match status" value="1"/>
</dbReference>
<evidence type="ECO:0000259" key="7">
    <source>
        <dbReference type="SMART" id="SM00934"/>
    </source>
</evidence>
<dbReference type="InterPro" id="IPR011060">
    <property type="entry name" value="RibuloseP-bd_barrel"/>
</dbReference>
<comment type="pathway">
    <text evidence="2">One-carbon metabolism; formaldehyde assimilation via RuMP pathway; D-fructose 6-phosphate from D-ribulose 5-phosphate and formaldehyde: step 1/2.</text>
</comment>
<dbReference type="GO" id="GO:0019647">
    <property type="term" value="P:formaldehyde assimilation via ribulose monophosphate cycle"/>
    <property type="evidence" value="ECO:0007669"/>
    <property type="project" value="UniProtKB-UniPathway"/>
</dbReference>
<gene>
    <name evidence="8" type="ORF">CIAN88_12050</name>
</gene>
<evidence type="ECO:0000256" key="6">
    <source>
        <dbReference type="ARBA" id="ARBA00023277"/>
    </source>
</evidence>
<evidence type="ECO:0000256" key="2">
    <source>
        <dbReference type="ARBA" id="ARBA00005014"/>
    </source>
</evidence>
<dbReference type="InterPro" id="IPR001754">
    <property type="entry name" value="OMPdeCOase_dom"/>
</dbReference>
<keyword evidence="6" id="KW-0119">Carbohydrate metabolism</keyword>
<reference evidence="8 9" key="1">
    <citation type="submission" date="2014-08" db="EMBL/GenBank/DDBJ databases">
        <title>Clostridium innocuum, an unnegligible vancomycin-resistant pathogen causing extra-intestinal infections.</title>
        <authorList>
            <person name="Feng Y."/>
            <person name="Chiu C.-H."/>
        </authorList>
    </citation>
    <scope>NUCLEOTIDE SEQUENCE [LARGE SCALE GENOMIC DNA]</scope>
    <source>
        <strain evidence="8 9">AN88</strain>
    </source>
</reference>
<dbReference type="InterPro" id="IPR041710">
    <property type="entry name" value="HPS/KGPDC"/>
</dbReference>
<dbReference type="EMBL" id="JQIF01000050">
    <property type="protein sequence ID" value="KGJ52884.1"/>
    <property type="molecule type" value="Genomic_DNA"/>
</dbReference>
<name>A0A099I4N8_CLOIN</name>
<evidence type="ECO:0000313" key="8">
    <source>
        <dbReference type="EMBL" id="KGJ52884.1"/>
    </source>
</evidence>
<dbReference type="FunFam" id="3.20.20.70:FF:000022">
    <property type="entry name" value="3-keto-L-gulonate-6-phosphate decarboxylase UlaD"/>
    <property type="match status" value="1"/>
</dbReference>
<dbReference type="InterPro" id="IPR017553">
    <property type="entry name" value="3-hexulose-6-phosphate_synth"/>
</dbReference>
<comment type="caution">
    <text evidence="8">The sequence shown here is derived from an EMBL/GenBank/DDBJ whole genome shotgun (WGS) entry which is preliminary data.</text>
</comment>
<dbReference type="RefSeq" id="WP_044905656.1">
    <property type="nucleotide sequence ID" value="NZ_JQIF01000050.1"/>
</dbReference>
<organism evidence="8 9">
    <name type="scientific">Clostridium innocuum</name>
    <dbReference type="NCBI Taxonomy" id="1522"/>
    <lineage>
        <taxon>Bacteria</taxon>
        <taxon>Bacillati</taxon>
        <taxon>Bacillota</taxon>
        <taxon>Clostridia</taxon>
        <taxon>Eubacteriales</taxon>
        <taxon>Clostridiaceae</taxon>
        <taxon>Clostridium</taxon>
    </lineage>
</organism>
<dbReference type="GO" id="GO:0006207">
    <property type="term" value="P:'de novo' pyrimidine nucleobase biosynthetic process"/>
    <property type="evidence" value="ECO:0007669"/>
    <property type="project" value="InterPro"/>
</dbReference>
<evidence type="ECO:0000256" key="5">
    <source>
        <dbReference type="ARBA" id="ARBA00023239"/>
    </source>
</evidence>
<feature type="domain" description="Orotidine 5'-phosphate decarboxylase" evidence="7">
    <location>
        <begin position="2"/>
        <end position="203"/>
    </location>
</feature>
<evidence type="ECO:0000256" key="1">
    <source>
        <dbReference type="ARBA" id="ARBA00000718"/>
    </source>
</evidence>
<dbReference type="GO" id="GO:0004590">
    <property type="term" value="F:orotidine-5'-phosphate decarboxylase activity"/>
    <property type="evidence" value="ECO:0007669"/>
    <property type="project" value="InterPro"/>
</dbReference>
<accession>A0A099I4N8</accession>
<dbReference type="Gene3D" id="3.20.20.70">
    <property type="entry name" value="Aldolase class I"/>
    <property type="match status" value="1"/>
</dbReference>